<reference evidence="3" key="1">
    <citation type="journal article" date="2016" name="Genome Announc.">
        <title>Genome sequence of Ustilaginoidea virens IPU010, a rice pathogenic fungus causing false smut.</title>
        <authorList>
            <person name="Kumagai T."/>
            <person name="Ishii T."/>
            <person name="Terai G."/>
            <person name="Umemura M."/>
            <person name="Machida M."/>
            <person name="Asai K."/>
        </authorList>
    </citation>
    <scope>NUCLEOTIDE SEQUENCE [LARGE SCALE GENOMIC DNA]</scope>
    <source>
        <strain evidence="3">IPU010</strain>
    </source>
</reference>
<feature type="region of interest" description="Disordered" evidence="1">
    <location>
        <begin position="17"/>
        <end position="64"/>
    </location>
</feature>
<feature type="compositionally biased region" description="Polar residues" evidence="1">
    <location>
        <begin position="42"/>
        <end position="52"/>
    </location>
</feature>
<name>A0A1B5KZ42_USTVR</name>
<proteinExistence type="predicted"/>
<organism evidence="2 3">
    <name type="scientific">Ustilaginoidea virens</name>
    <name type="common">Rice false smut fungus</name>
    <name type="synonym">Villosiclava virens</name>
    <dbReference type="NCBI Taxonomy" id="1159556"/>
    <lineage>
        <taxon>Eukaryota</taxon>
        <taxon>Fungi</taxon>
        <taxon>Dikarya</taxon>
        <taxon>Ascomycota</taxon>
        <taxon>Pezizomycotina</taxon>
        <taxon>Sordariomycetes</taxon>
        <taxon>Hypocreomycetidae</taxon>
        <taxon>Hypocreales</taxon>
        <taxon>Clavicipitaceae</taxon>
        <taxon>Ustilaginoidea</taxon>
    </lineage>
</organism>
<comment type="caution">
    <text evidence="2">The sequence shown here is derived from an EMBL/GenBank/DDBJ whole genome shotgun (WGS) entry which is preliminary data.</text>
</comment>
<evidence type="ECO:0000313" key="2">
    <source>
        <dbReference type="EMBL" id="GAO16290.1"/>
    </source>
</evidence>
<dbReference type="Proteomes" id="UP000054053">
    <property type="component" value="Unassembled WGS sequence"/>
</dbReference>
<dbReference type="AlphaFoldDB" id="A0A1B5KZ42"/>
<sequence>MAGRACLKFMESNGLARKRGKGKVGAGKEPRPCLPRQGACLQLSQHQSQTSGHHGGPFLPVRLE</sequence>
<dbReference type="EMBL" id="BBTG02000006">
    <property type="protein sequence ID" value="GAO16290.1"/>
    <property type="molecule type" value="Genomic_DNA"/>
</dbReference>
<protein>
    <submittedName>
        <fullName evidence="2">Uncharacterized protein</fullName>
    </submittedName>
</protein>
<gene>
    <name evidence="2" type="ORF">UVI_02016780</name>
</gene>
<evidence type="ECO:0000256" key="1">
    <source>
        <dbReference type="SAM" id="MobiDB-lite"/>
    </source>
</evidence>
<accession>A0A1B5KZ42</accession>
<evidence type="ECO:0000313" key="3">
    <source>
        <dbReference type="Proteomes" id="UP000054053"/>
    </source>
</evidence>